<keyword evidence="3" id="KW-1185">Reference proteome</keyword>
<name>A0A7M5WZR7_9CNID</name>
<dbReference type="EnsemblMetazoa" id="CLYHEMT015435.1">
    <property type="protein sequence ID" value="CLYHEMP015435.1"/>
    <property type="gene ID" value="CLYHEMG015435"/>
</dbReference>
<proteinExistence type="predicted"/>
<dbReference type="InterPro" id="IPR015683">
    <property type="entry name" value="Ionotropic_Glu_rcpt"/>
</dbReference>
<accession>A0A7M5WZR7</accession>
<keyword evidence="1" id="KW-1133">Transmembrane helix</keyword>
<keyword evidence="1" id="KW-0472">Membrane</keyword>
<evidence type="ECO:0000313" key="3">
    <source>
        <dbReference type="Proteomes" id="UP000594262"/>
    </source>
</evidence>
<keyword evidence="1" id="KW-0812">Transmembrane</keyword>
<protein>
    <submittedName>
        <fullName evidence="2">Uncharacterized protein</fullName>
    </submittedName>
</protein>
<dbReference type="OrthoDB" id="5984008at2759"/>
<dbReference type="PANTHER" id="PTHR18966">
    <property type="entry name" value="IONOTROPIC GLUTAMATE RECEPTOR"/>
    <property type="match status" value="1"/>
</dbReference>
<evidence type="ECO:0000256" key="1">
    <source>
        <dbReference type="SAM" id="Phobius"/>
    </source>
</evidence>
<dbReference type="Gene3D" id="3.40.190.10">
    <property type="entry name" value="Periplasmic binding protein-like II"/>
    <property type="match status" value="2"/>
</dbReference>
<evidence type="ECO:0000313" key="2">
    <source>
        <dbReference type="EnsemblMetazoa" id="CLYHEMP015435.1"/>
    </source>
</evidence>
<organism evidence="2 3">
    <name type="scientific">Clytia hemisphaerica</name>
    <dbReference type="NCBI Taxonomy" id="252671"/>
    <lineage>
        <taxon>Eukaryota</taxon>
        <taxon>Metazoa</taxon>
        <taxon>Cnidaria</taxon>
        <taxon>Hydrozoa</taxon>
        <taxon>Hydroidolina</taxon>
        <taxon>Leptothecata</taxon>
        <taxon>Obeliida</taxon>
        <taxon>Clytiidae</taxon>
        <taxon>Clytia</taxon>
    </lineage>
</organism>
<dbReference type="Proteomes" id="UP000594262">
    <property type="component" value="Unplaced"/>
</dbReference>
<sequence>MFRESSDPEWNRMYHFMKSYNFKDTNQAIEDLKSGRLNAVIHDYPVLFHFLSKDPGCKIRFAGEPIKDAGYGLAVKKGNPLRDRLSELIIHYQDTGTITFLKNRWMSSKCEDSLNIQMSAQQMGTTFFGGLFLFVGSGICLSVCLFLTECISAAGKRSRGKDTLSGPRTIINHNIINRTLTSIPEESFKGDEDGLAPRSLALDHFRKAVNKEMKSRQEDGHLVLGNSLAEGNINHSFIIE</sequence>
<dbReference type="AlphaFoldDB" id="A0A7M5WZR7"/>
<dbReference type="SUPFAM" id="SSF53850">
    <property type="entry name" value="Periplasmic binding protein-like II"/>
    <property type="match status" value="1"/>
</dbReference>
<feature type="transmembrane region" description="Helical" evidence="1">
    <location>
        <begin position="127"/>
        <end position="151"/>
    </location>
</feature>
<reference evidence="2" key="1">
    <citation type="submission" date="2021-01" db="UniProtKB">
        <authorList>
            <consortium name="EnsemblMetazoa"/>
        </authorList>
    </citation>
    <scope>IDENTIFICATION</scope>
</reference>